<dbReference type="SUPFAM" id="SSF52440">
    <property type="entry name" value="PreATP-grasp domain"/>
    <property type="match status" value="1"/>
</dbReference>
<dbReference type="AlphaFoldDB" id="X1I737"/>
<accession>X1I737</accession>
<evidence type="ECO:0000313" key="7">
    <source>
        <dbReference type="EMBL" id="GAH65080.1"/>
    </source>
</evidence>
<dbReference type="InterPro" id="IPR005483">
    <property type="entry name" value="CPSase_dom"/>
</dbReference>
<evidence type="ECO:0000256" key="3">
    <source>
        <dbReference type="ARBA" id="ARBA00022741"/>
    </source>
</evidence>
<sequence length="268" mass="28738">VIGQAAEFDYAGTQACKAMREEGVTSVLVNSNPATIMTDEGIADIVYIEPLTVEMIGRIIERERPDGLLPTLGGQTGLNLAVDLADAGVLNKYNVRSLGTPIQTIRNGEDRELFKQMMINIGEPVPPSATVNTLEQAREASKEIGLPVVIRPAYTLGGTGGGFATTWEELDKAATLGLATSPIHQVLIEESVAGWKEIEYEVMRDGADNCIVVCNMENIDPMGVHTGDSIVVAPSQTMTNKEHQMLRTASLKIIRALGVEGGCNIQFA</sequence>
<dbReference type="PANTHER" id="PTHR11405">
    <property type="entry name" value="CARBAMOYLTRANSFERASE FAMILY MEMBER"/>
    <property type="match status" value="1"/>
</dbReference>
<keyword evidence="1" id="KW-0436">Ligase</keyword>
<keyword evidence="4" id="KW-0067">ATP-binding</keyword>
<name>X1I737_9ZZZZ</name>
<proteinExistence type="predicted"/>
<feature type="domain" description="ATP-grasp" evidence="6">
    <location>
        <begin position="115"/>
        <end position="267"/>
    </location>
</feature>
<dbReference type="Pfam" id="PF02786">
    <property type="entry name" value="CPSase_L_D2"/>
    <property type="match status" value="1"/>
</dbReference>
<dbReference type="GO" id="GO:0004087">
    <property type="term" value="F:carbamoyl-phosphate synthase (ammonia) activity"/>
    <property type="evidence" value="ECO:0007669"/>
    <property type="project" value="UniProtKB-EC"/>
</dbReference>
<protein>
    <recommendedName>
        <fullName evidence="6">ATP-grasp domain-containing protein</fullName>
    </recommendedName>
</protein>
<dbReference type="InterPro" id="IPR058047">
    <property type="entry name" value="CPSase_preATP-grasp"/>
</dbReference>
<dbReference type="EMBL" id="BARU01027959">
    <property type="protein sequence ID" value="GAH65080.1"/>
    <property type="molecule type" value="Genomic_DNA"/>
</dbReference>
<comment type="caution">
    <text evidence="7">The sequence shown here is derived from an EMBL/GenBank/DDBJ whole genome shotgun (WGS) entry which is preliminary data.</text>
</comment>
<keyword evidence="3" id="KW-0547">Nucleotide-binding</keyword>
<dbReference type="SUPFAM" id="SSF56059">
    <property type="entry name" value="Glutathione synthetase ATP-binding domain-like"/>
    <property type="match status" value="1"/>
</dbReference>
<dbReference type="InterPro" id="IPR011761">
    <property type="entry name" value="ATP-grasp"/>
</dbReference>
<dbReference type="Gene3D" id="3.40.50.20">
    <property type="match status" value="1"/>
</dbReference>
<dbReference type="Pfam" id="PF25596">
    <property type="entry name" value="CPSase_L_D1"/>
    <property type="match status" value="1"/>
</dbReference>
<evidence type="ECO:0000256" key="5">
    <source>
        <dbReference type="ARBA" id="ARBA00047359"/>
    </source>
</evidence>
<gene>
    <name evidence="7" type="ORF">S03H2_44686</name>
</gene>
<dbReference type="GO" id="GO:0046872">
    <property type="term" value="F:metal ion binding"/>
    <property type="evidence" value="ECO:0007669"/>
    <property type="project" value="UniProtKB-KW"/>
</dbReference>
<evidence type="ECO:0000256" key="4">
    <source>
        <dbReference type="ARBA" id="ARBA00022840"/>
    </source>
</evidence>
<dbReference type="InterPro" id="IPR005479">
    <property type="entry name" value="CPAse_ATP-bd"/>
</dbReference>
<dbReference type="Gene3D" id="3.30.470.20">
    <property type="entry name" value="ATP-grasp fold, B domain"/>
    <property type="match status" value="1"/>
</dbReference>
<dbReference type="FunFam" id="3.40.50.20:FF:000001">
    <property type="entry name" value="Carbamoyl-phosphate synthase large chain"/>
    <property type="match status" value="1"/>
</dbReference>
<keyword evidence="2" id="KW-0479">Metal-binding</keyword>
<dbReference type="PANTHER" id="PTHR11405:SF53">
    <property type="entry name" value="CARBAMOYL-PHOSPHATE SYNTHASE [AMMONIA], MITOCHONDRIAL"/>
    <property type="match status" value="1"/>
</dbReference>
<evidence type="ECO:0000256" key="2">
    <source>
        <dbReference type="ARBA" id="ARBA00022723"/>
    </source>
</evidence>
<dbReference type="PRINTS" id="PR00098">
    <property type="entry name" value="CPSASE"/>
</dbReference>
<dbReference type="PROSITE" id="PS50975">
    <property type="entry name" value="ATP_GRASP"/>
    <property type="match status" value="1"/>
</dbReference>
<dbReference type="GO" id="GO:0004088">
    <property type="term" value="F:carbamoyl-phosphate synthase (glutamine-hydrolyzing) activity"/>
    <property type="evidence" value="ECO:0007669"/>
    <property type="project" value="TreeGrafter"/>
</dbReference>
<evidence type="ECO:0000259" key="6">
    <source>
        <dbReference type="PROSITE" id="PS50975"/>
    </source>
</evidence>
<organism evidence="7">
    <name type="scientific">marine sediment metagenome</name>
    <dbReference type="NCBI Taxonomy" id="412755"/>
    <lineage>
        <taxon>unclassified sequences</taxon>
        <taxon>metagenomes</taxon>
        <taxon>ecological metagenomes</taxon>
    </lineage>
</organism>
<reference evidence="7" key="1">
    <citation type="journal article" date="2014" name="Front. Microbiol.">
        <title>High frequency of phylogenetically diverse reductive dehalogenase-homologous genes in deep subseafloor sedimentary metagenomes.</title>
        <authorList>
            <person name="Kawai M."/>
            <person name="Futagami T."/>
            <person name="Toyoda A."/>
            <person name="Takaki Y."/>
            <person name="Nishi S."/>
            <person name="Hori S."/>
            <person name="Arai W."/>
            <person name="Tsubouchi T."/>
            <person name="Morono Y."/>
            <person name="Uchiyama I."/>
            <person name="Ito T."/>
            <person name="Fujiyama A."/>
            <person name="Inagaki F."/>
            <person name="Takami H."/>
        </authorList>
    </citation>
    <scope>NUCLEOTIDE SEQUENCE</scope>
    <source>
        <strain evidence="7">Expedition CK06-06</strain>
    </source>
</reference>
<dbReference type="GO" id="GO:0005737">
    <property type="term" value="C:cytoplasm"/>
    <property type="evidence" value="ECO:0007669"/>
    <property type="project" value="TreeGrafter"/>
</dbReference>
<dbReference type="InterPro" id="IPR016185">
    <property type="entry name" value="PreATP-grasp_dom_sf"/>
</dbReference>
<evidence type="ECO:0000256" key="1">
    <source>
        <dbReference type="ARBA" id="ARBA00022598"/>
    </source>
</evidence>
<feature type="non-terminal residue" evidence="7">
    <location>
        <position position="268"/>
    </location>
</feature>
<feature type="non-terminal residue" evidence="7">
    <location>
        <position position="1"/>
    </location>
</feature>
<dbReference type="GO" id="GO:0006541">
    <property type="term" value="P:glutamine metabolic process"/>
    <property type="evidence" value="ECO:0007669"/>
    <property type="project" value="TreeGrafter"/>
</dbReference>
<dbReference type="GO" id="GO:0005524">
    <property type="term" value="F:ATP binding"/>
    <property type="evidence" value="ECO:0007669"/>
    <property type="project" value="UniProtKB-KW"/>
</dbReference>
<comment type="catalytic activity">
    <reaction evidence="5">
        <text>hydrogencarbonate + NH4(+) + 2 ATP = carbamoyl phosphate + 2 ADP + phosphate + 2 H(+)</text>
        <dbReference type="Rhea" id="RHEA:18029"/>
        <dbReference type="ChEBI" id="CHEBI:15378"/>
        <dbReference type="ChEBI" id="CHEBI:17544"/>
        <dbReference type="ChEBI" id="CHEBI:28938"/>
        <dbReference type="ChEBI" id="CHEBI:30616"/>
        <dbReference type="ChEBI" id="CHEBI:43474"/>
        <dbReference type="ChEBI" id="CHEBI:58228"/>
        <dbReference type="ChEBI" id="CHEBI:456216"/>
        <dbReference type="EC" id="6.3.4.16"/>
    </reaction>
</comment>